<sequence>MGPASRNPRRVDRNTDVRRTPDHRTDQRSPAASPVQRDTEGGIGFFRAGARPATEQLIKFVNEHKSTFGVEPICRVLGIAPSTYYAAITRPPSQRSRRDEEVKREILRIFAETSAGSRRIWRRLNSEGVQVARCTVERLMRELKISGGPRPTTTDSPKIRRWYVDFHGGALFVVDETARKIVAYERCGTISTERVLTALETALWGAAWHHGHTVITYSERLAASGVDITVGSVGESPMAHSMIKWYNGS</sequence>
<name>A0A428YXC0_KIBAR</name>
<evidence type="ECO:0000259" key="2">
    <source>
        <dbReference type="Pfam" id="PF13276"/>
    </source>
</evidence>
<dbReference type="EMBL" id="QHKI01000050">
    <property type="protein sequence ID" value="RSM74774.1"/>
    <property type="molecule type" value="Genomic_DNA"/>
</dbReference>
<comment type="caution">
    <text evidence="3">The sequence shown here is derived from an EMBL/GenBank/DDBJ whole genome shotgun (WGS) entry which is preliminary data.</text>
</comment>
<dbReference type="Proteomes" id="UP000287547">
    <property type="component" value="Unassembled WGS sequence"/>
</dbReference>
<feature type="compositionally biased region" description="Basic and acidic residues" evidence="1">
    <location>
        <begin position="9"/>
        <end position="27"/>
    </location>
</feature>
<feature type="region of interest" description="Disordered" evidence="1">
    <location>
        <begin position="1"/>
        <end position="43"/>
    </location>
</feature>
<dbReference type="Pfam" id="PF13276">
    <property type="entry name" value="HTH_21"/>
    <property type="match status" value="1"/>
</dbReference>
<feature type="domain" description="HTH-like" evidence="2">
    <location>
        <begin position="98"/>
        <end position="147"/>
    </location>
</feature>
<dbReference type="AlphaFoldDB" id="A0A428YXC0"/>
<dbReference type="PANTHER" id="PTHR46889:SF7">
    <property type="entry name" value="TRANSPOSASE FOR INSERTION SEQUENCE ELEMENT IS904"/>
    <property type="match status" value="1"/>
</dbReference>
<organism evidence="3 4">
    <name type="scientific">Kibdelosporangium aridum</name>
    <dbReference type="NCBI Taxonomy" id="2030"/>
    <lineage>
        <taxon>Bacteria</taxon>
        <taxon>Bacillati</taxon>
        <taxon>Actinomycetota</taxon>
        <taxon>Actinomycetes</taxon>
        <taxon>Pseudonocardiales</taxon>
        <taxon>Pseudonocardiaceae</taxon>
        <taxon>Kibdelosporangium</taxon>
    </lineage>
</organism>
<dbReference type="OrthoDB" id="3254719at2"/>
<protein>
    <recommendedName>
        <fullName evidence="2">HTH-like domain-containing protein</fullName>
    </recommendedName>
</protein>
<evidence type="ECO:0000256" key="1">
    <source>
        <dbReference type="SAM" id="MobiDB-lite"/>
    </source>
</evidence>
<reference evidence="3 4" key="1">
    <citation type="submission" date="2018-05" db="EMBL/GenBank/DDBJ databases">
        <title>Evolution of GPA BGCs.</title>
        <authorList>
            <person name="Waglechner N."/>
            <person name="Wright G.D."/>
        </authorList>
    </citation>
    <scope>NUCLEOTIDE SEQUENCE [LARGE SCALE GENOMIC DNA]</scope>
    <source>
        <strain evidence="3 4">A82846</strain>
    </source>
</reference>
<dbReference type="PANTHER" id="PTHR46889">
    <property type="entry name" value="TRANSPOSASE INSF FOR INSERTION SEQUENCE IS3B-RELATED"/>
    <property type="match status" value="1"/>
</dbReference>
<dbReference type="InterPro" id="IPR025948">
    <property type="entry name" value="HTH-like_dom"/>
</dbReference>
<gene>
    <name evidence="3" type="ORF">DMH04_39290</name>
</gene>
<evidence type="ECO:0000313" key="3">
    <source>
        <dbReference type="EMBL" id="RSM74774.1"/>
    </source>
</evidence>
<proteinExistence type="predicted"/>
<dbReference type="InterPro" id="IPR050900">
    <property type="entry name" value="Transposase_IS3/IS150/IS904"/>
</dbReference>
<evidence type="ECO:0000313" key="4">
    <source>
        <dbReference type="Proteomes" id="UP000287547"/>
    </source>
</evidence>
<accession>A0A428YXC0</accession>